<name>A0A2T4YSV7_9SPHN</name>
<dbReference type="SUPFAM" id="SSF54975">
    <property type="entry name" value="Acylphosphatase/BLUF domain-like"/>
    <property type="match status" value="1"/>
</dbReference>
<accession>A0A2T4YSV7</accession>
<dbReference type="InterPro" id="IPR036046">
    <property type="entry name" value="Acylphosphatase-like_dom_sf"/>
</dbReference>
<dbReference type="AlphaFoldDB" id="A0A2T4YSV7"/>
<dbReference type="InterPro" id="IPR007024">
    <property type="entry name" value="BLUF_domain"/>
</dbReference>
<evidence type="ECO:0000259" key="1">
    <source>
        <dbReference type="PROSITE" id="PS50925"/>
    </source>
</evidence>
<gene>
    <name evidence="2" type="ORF">C8J24_0274</name>
</gene>
<dbReference type="SMART" id="SM01034">
    <property type="entry name" value="BLUF"/>
    <property type="match status" value="1"/>
</dbReference>
<dbReference type="GO" id="GO:0071949">
    <property type="term" value="F:FAD binding"/>
    <property type="evidence" value="ECO:0007669"/>
    <property type="project" value="InterPro"/>
</dbReference>
<dbReference type="EMBL" id="PZZN01000001">
    <property type="protein sequence ID" value="PTM46895.1"/>
    <property type="molecule type" value="Genomic_DNA"/>
</dbReference>
<reference evidence="2 3" key="1">
    <citation type="submission" date="2018-04" db="EMBL/GenBank/DDBJ databases">
        <title>Genomic Encyclopedia of Type Strains, Phase III (KMG-III): the genomes of soil and plant-associated and newly described type strains.</title>
        <authorList>
            <person name="Whitman W."/>
        </authorList>
    </citation>
    <scope>NUCLEOTIDE SEQUENCE [LARGE SCALE GENOMIC DNA]</scope>
    <source>
        <strain evidence="2 3">NW12</strain>
    </source>
</reference>
<evidence type="ECO:0000313" key="3">
    <source>
        <dbReference type="Proteomes" id="UP000240996"/>
    </source>
</evidence>
<evidence type="ECO:0000313" key="2">
    <source>
        <dbReference type="EMBL" id="PTM46895.1"/>
    </source>
</evidence>
<organism evidence="2 3">
    <name type="scientific">Sphingomonas aerolata</name>
    <dbReference type="NCBI Taxonomy" id="185951"/>
    <lineage>
        <taxon>Bacteria</taxon>
        <taxon>Pseudomonadati</taxon>
        <taxon>Pseudomonadota</taxon>
        <taxon>Alphaproteobacteria</taxon>
        <taxon>Sphingomonadales</taxon>
        <taxon>Sphingomonadaceae</taxon>
        <taxon>Sphingomonas</taxon>
    </lineage>
</organism>
<dbReference type="Gene3D" id="3.30.70.100">
    <property type="match status" value="1"/>
</dbReference>
<dbReference type="Proteomes" id="UP000240996">
    <property type="component" value="Unassembled WGS sequence"/>
</dbReference>
<dbReference type="RefSeq" id="WP_107929759.1">
    <property type="nucleotide sequence ID" value="NZ_JASPFQ010000001.1"/>
</dbReference>
<feature type="domain" description="BLUF" evidence="1">
    <location>
        <begin position="1"/>
        <end position="92"/>
    </location>
</feature>
<protein>
    <submittedName>
        <fullName evidence="2">FAD-dependent sensor of blue light</fullName>
    </submittedName>
</protein>
<sequence>MQRLLYISTSRSRVTQPVIDEILRVSRRNNAAAGVTGLLIAGGNRFLQVLEGDDLAVSRTFDRIQRDDRHFAMVQLAKQTITERSFGSWAMGFASGAAPGGGATSPAATIAALIAPIEDPTLRGYFTGFADLHLSAA</sequence>
<comment type="caution">
    <text evidence="2">The sequence shown here is derived from an EMBL/GenBank/DDBJ whole genome shotgun (WGS) entry which is preliminary data.</text>
</comment>
<dbReference type="PROSITE" id="PS50925">
    <property type="entry name" value="BLUF"/>
    <property type="match status" value="1"/>
</dbReference>
<dbReference type="GO" id="GO:0009882">
    <property type="term" value="F:blue light photoreceptor activity"/>
    <property type="evidence" value="ECO:0007669"/>
    <property type="project" value="InterPro"/>
</dbReference>
<keyword evidence="3" id="KW-1185">Reference proteome</keyword>
<proteinExistence type="predicted"/>
<dbReference type="Pfam" id="PF04940">
    <property type="entry name" value="BLUF"/>
    <property type="match status" value="1"/>
</dbReference>